<comment type="caution">
    <text evidence="1">The sequence shown here is derived from an EMBL/GenBank/DDBJ whole genome shotgun (WGS) entry which is preliminary data.</text>
</comment>
<name>A0A109J4G4_9HYPH</name>
<sequence>MRFLRTPNWSPGSIHYVPHHVDIVVKCHACGEERQFDRRSLPPSLRHAYIDEIQPRLKCKTCGAKGGEMMFGSVEE</sequence>
<accession>A0A109J4G4</accession>
<dbReference type="EMBL" id="LNCD01000137">
    <property type="protein sequence ID" value="KWV42150.1"/>
    <property type="molecule type" value="Genomic_DNA"/>
</dbReference>
<protein>
    <submittedName>
        <fullName evidence="1">Uncharacterized protein</fullName>
    </submittedName>
</protein>
<reference evidence="1 2" key="1">
    <citation type="submission" date="2015-11" db="EMBL/GenBank/DDBJ databases">
        <title>Draft Genome Sequence of the Strain BR 10423 (Rhizobium sp.) isolated from nodules of Mimosa pudica.</title>
        <authorList>
            <person name="Barauna A.C."/>
            <person name="Zilli J.E."/>
            <person name="Simoes-Araujo J.L."/>
            <person name="Reis V.M."/>
            <person name="James E.K."/>
            <person name="Reis F.B.Jr."/>
            <person name="Rouws L.F."/>
            <person name="Passos S.R."/>
            <person name="Gois S.R."/>
        </authorList>
    </citation>
    <scope>NUCLEOTIDE SEQUENCE [LARGE SCALE GENOMIC DNA]</scope>
    <source>
        <strain evidence="1 2">BR10423</strain>
    </source>
</reference>
<evidence type="ECO:0000313" key="2">
    <source>
        <dbReference type="Proteomes" id="UP000068164"/>
    </source>
</evidence>
<dbReference type="AlphaFoldDB" id="A0A109J4G4"/>
<organism evidence="1 2">
    <name type="scientific">Rhizobium altiplani</name>
    <dbReference type="NCBI Taxonomy" id="1864509"/>
    <lineage>
        <taxon>Bacteria</taxon>
        <taxon>Pseudomonadati</taxon>
        <taxon>Pseudomonadota</taxon>
        <taxon>Alphaproteobacteria</taxon>
        <taxon>Hyphomicrobiales</taxon>
        <taxon>Rhizobiaceae</taxon>
        <taxon>Rhizobium/Agrobacterium group</taxon>
        <taxon>Rhizobium</taxon>
    </lineage>
</organism>
<gene>
    <name evidence="1" type="ORF">AS026_21310</name>
</gene>
<evidence type="ECO:0000313" key="1">
    <source>
        <dbReference type="EMBL" id="KWV42150.1"/>
    </source>
</evidence>
<keyword evidence="2" id="KW-1185">Reference proteome</keyword>
<proteinExistence type="predicted"/>
<dbReference type="Proteomes" id="UP000068164">
    <property type="component" value="Unassembled WGS sequence"/>
</dbReference>